<keyword evidence="4" id="KW-0723">Serine/threonine-protein kinase</keyword>
<comment type="catalytic activity">
    <reaction evidence="11">
        <text>L-seryl-[protein] + ATP = O-phospho-L-seryl-[protein] + ADP + H(+)</text>
        <dbReference type="Rhea" id="RHEA:17989"/>
        <dbReference type="Rhea" id="RHEA-COMP:9863"/>
        <dbReference type="Rhea" id="RHEA-COMP:11604"/>
        <dbReference type="ChEBI" id="CHEBI:15378"/>
        <dbReference type="ChEBI" id="CHEBI:29999"/>
        <dbReference type="ChEBI" id="CHEBI:30616"/>
        <dbReference type="ChEBI" id="CHEBI:83421"/>
        <dbReference type="ChEBI" id="CHEBI:456216"/>
        <dbReference type="EC" id="2.7.11.1"/>
    </reaction>
</comment>
<keyword evidence="9 12" id="KW-0067">ATP-binding</keyword>
<dbReference type="GO" id="GO:0004674">
    <property type="term" value="F:protein serine/threonine kinase activity"/>
    <property type="evidence" value="ECO:0007669"/>
    <property type="project" value="UniProtKB-KW"/>
</dbReference>
<dbReference type="PANTHER" id="PTHR22984">
    <property type="entry name" value="SERINE/THREONINE-PROTEIN KINASE PIM"/>
    <property type="match status" value="1"/>
</dbReference>
<dbReference type="AlphaFoldDB" id="A0A852DGF1"/>
<keyword evidence="8 14" id="KW-0418">Kinase</keyword>
<evidence type="ECO:0000256" key="7">
    <source>
        <dbReference type="ARBA" id="ARBA00022741"/>
    </source>
</evidence>
<evidence type="ECO:0000256" key="9">
    <source>
        <dbReference type="ARBA" id="ARBA00022840"/>
    </source>
</evidence>
<feature type="domain" description="Protein kinase" evidence="13">
    <location>
        <begin position="1"/>
        <end position="215"/>
    </location>
</feature>
<dbReference type="GO" id="GO:0043066">
    <property type="term" value="P:negative regulation of apoptotic process"/>
    <property type="evidence" value="ECO:0007669"/>
    <property type="project" value="InterPro"/>
</dbReference>
<dbReference type="PROSITE" id="PS50011">
    <property type="entry name" value="PROTEIN_KINASE_DOM"/>
    <property type="match status" value="1"/>
</dbReference>
<dbReference type="InterPro" id="IPR051138">
    <property type="entry name" value="PIM_Ser/Thr_kinase"/>
</dbReference>
<keyword evidence="5" id="KW-0597">Phosphoprotein</keyword>
<dbReference type="GO" id="GO:0005524">
    <property type="term" value="F:ATP binding"/>
    <property type="evidence" value="ECO:0007669"/>
    <property type="project" value="UniProtKB-KW"/>
</dbReference>
<dbReference type="EMBL" id="WBNP01003686">
    <property type="protein sequence ID" value="NXP91677.1"/>
    <property type="molecule type" value="Genomic_DNA"/>
</dbReference>
<gene>
    <name evidence="14" type="primary">Pim1_1</name>
    <name evidence="14" type="ORF">PASAMO_R09869</name>
</gene>
<dbReference type="InterPro" id="IPR017348">
    <property type="entry name" value="PIM1/2/3"/>
</dbReference>
<comment type="subcellular location">
    <subcellularLocation>
        <location evidence="1">Host cell</location>
    </subcellularLocation>
</comment>
<dbReference type="PANTHER" id="PTHR22984:SF25">
    <property type="entry name" value="PROTEIN KINASE DOMAIN-CONTAINING PROTEIN"/>
    <property type="match status" value="1"/>
</dbReference>
<dbReference type="SUPFAM" id="SSF56112">
    <property type="entry name" value="Protein kinase-like (PK-like)"/>
    <property type="match status" value="1"/>
</dbReference>
<evidence type="ECO:0000256" key="1">
    <source>
        <dbReference type="ARBA" id="ARBA00004340"/>
    </source>
</evidence>
<proteinExistence type="inferred from homology"/>
<comment type="similarity">
    <text evidence="2">Belongs to the protein kinase superfamily. CAMK Ser/Thr protein kinase family. PIM subfamily.</text>
</comment>
<reference evidence="14" key="1">
    <citation type="submission" date="2019-09" db="EMBL/GenBank/DDBJ databases">
        <title>Bird 10,000 Genomes (B10K) Project - Family phase.</title>
        <authorList>
            <person name="Zhang G."/>
        </authorList>
    </citation>
    <scope>NUCLEOTIDE SEQUENCE</scope>
    <source>
        <strain evidence="14">OUT-0017</strain>
        <tissue evidence="14">Muscle</tissue>
    </source>
</reference>
<organism evidence="14 15">
    <name type="scientific">Passerina amoena</name>
    <name type="common">Lazuli bunting</name>
    <dbReference type="NCBI Taxonomy" id="142471"/>
    <lineage>
        <taxon>Eukaryota</taxon>
        <taxon>Metazoa</taxon>
        <taxon>Chordata</taxon>
        <taxon>Craniata</taxon>
        <taxon>Vertebrata</taxon>
        <taxon>Euteleostomi</taxon>
        <taxon>Archelosauria</taxon>
        <taxon>Archosauria</taxon>
        <taxon>Dinosauria</taxon>
        <taxon>Saurischia</taxon>
        <taxon>Theropoda</taxon>
        <taxon>Coelurosauria</taxon>
        <taxon>Aves</taxon>
        <taxon>Neognathae</taxon>
        <taxon>Neoaves</taxon>
        <taxon>Telluraves</taxon>
        <taxon>Australaves</taxon>
        <taxon>Passeriformes</taxon>
        <taxon>Cardinalidae</taxon>
        <taxon>Passerina</taxon>
    </lineage>
</organism>
<sequence length="228" mass="26506">GAFVPLELALLWKVSRPGFRSVVPLLYWFEVPEGFVLLMEHLQRCQDLWYFLHEWRFLTEPIARGLFPQVLEAVQRCSSRGILHCHIKAENVLIDLATGEAKLIDDPPGQVLRLEQHGPDELRPCPIATLEYSPLEWILCGCYHGQPATIWSLGILFYELVCQHLPFHTNEDIIWGQLFFLPRVSQECQHLIRWCLCMDPTDRPSLEDLLEHSWLQEPCLAQETAEMH</sequence>
<dbReference type="GO" id="GO:0005737">
    <property type="term" value="C:cytoplasm"/>
    <property type="evidence" value="ECO:0007669"/>
    <property type="project" value="TreeGrafter"/>
</dbReference>
<dbReference type="Proteomes" id="UP000625584">
    <property type="component" value="Unassembled WGS sequence"/>
</dbReference>
<dbReference type="InterPro" id="IPR011009">
    <property type="entry name" value="Kinase-like_dom_sf"/>
</dbReference>
<accession>A0A852DGF1</accession>
<evidence type="ECO:0000313" key="14">
    <source>
        <dbReference type="EMBL" id="NXP91677.1"/>
    </source>
</evidence>
<comment type="catalytic activity">
    <reaction evidence="10">
        <text>L-threonyl-[protein] + ATP = O-phospho-L-threonyl-[protein] + ADP + H(+)</text>
        <dbReference type="Rhea" id="RHEA:46608"/>
        <dbReference type="Rhea" id="RHEA-COMP:11060"/>
        <dbReference type="Rhea" id="RHEA-COMP:11605"/>
        <dbReference type="ChEBI" id="CHEBI:15378"/>
        <dbReference type="ChEBI" id="CHEBI:30013"/>
        <dbReference type="ChEBI" id="CHEBI:30616"/>
        <dbReference type="ChEBI" id="CHEBI:61977"/>
        <dbReference type="ChEBI" id="CHEBI:456216"/>
        <dbReference type="EC" id="2.7.11.1"/>
    </reaction>
</comment>
<name>A0A852DGF1_PASAF</name>
<dbReference type="PIRSF" id="PIRSF037993">
    <property type="entry name" value="STPK_Pim-1"/>
    <property type="match status" value="1"/>
</dbReference>
<evidence type="ECO:0000256" key="5">
    <source>
        <dbReference type="ARBA" id="ARBA00022553"/>
    </source>
</evidence>
<dbReference type="Pfam" id="PF00069">
    <property type="entry name" value="Pkinase"/>
    <property type="match status" value="1"/>
</dbReference>
<evidence type="ECO:0000256" key="10">
    <source>
        <dbReference type="ARBA" id="ARBA00047899"/>
    </source>
</evidence>
<evidence type="ECO:0000256" key="3">
    <source>
        <dbReference type="ARBA" id="ARBA00012513"/>
    </source>
</evidence>
<evidence type="ECO:0000256" key="12">
    <source>
        <dbReference type="PIRSR" id="PIRSR037993-2"/>
    </source>
</evidence>
<feature type="binding site" evidence="12">
    <location>
        <position position="40"/>
    </location>
    <ligand>
        <name>ATP</name>
        <dbReference type="ChEBI" id="CHEBI:30616"/>
    </ligand>
</feature>
<dbReference type="SMART" id="SM00220">
    <property type="entry name" value="S_TKc"/>
    <property type="match status" value="1"/>
</dbReference>
<dbReference type="EC" id="2.7.11.1" evidence="3"/>
<comment type="caution">
    <text evidence="14">The sequence shown here is derived from an EMBL/GenBank/DDBJ whole genome shotgun (WGS) entry which is preliminary data.</text>
</comment>
<feature type="non-terminal residue" evidence="14">
    <location>
        <position position="228"/>
    </location>
</feature>
<evidence type="ECO:0000256" key="11">
    <source>
        <dbReference type="ARBA" id="ARBA00048679"/>
    </source>
</evidence>
<keyword evidence="7" id="KW-0547">Nucleotide-binding</keyword>
<evidence type="ECO:0000256" key="4">
    <source>
        <dbReference type="ARBA" id="ARBA00022527"/>
    </source>
</evidence>
<dbReference type="InterPro" id="IPR000719">
    <property type="entry name" value="Prot_kinase_dom"/>
</dbReference>
<dbReference type="GO" id="GO:0043657">
    <property type="term" value="C:host cell"/>
    <property type="evidence" value="ECO:0007669"/>
    <property type="project" value="UniProtKB-SubCell"/>
</dbReference>
<protein>
    <recommendedName>
        <fullName evidence="3">non-specific serine/threonine protein kinase</fullName>
        <ecNumber evidence="3">2.7.11.1</ecNumber>
    </recommendedName>
</protein>
<feature type="non-terminal residue" evidence="14">
    <location>
        <position position="1"/>
    </location>
</feature>
<evidence type="ECO:0000256" key="2">
    <source>
        <dbReference type="ARBA" id="ARBA00005505"/>
    </source>
</evidence>
<keyword evidence="15" id="KW-1185">Reference proteome</keyword>
<evidence type="ECO:0000256" key="8">
    <source>
        <dbReference type="ARBA" id="ARBA00022777"/>
    </source>
</evidence>
<evidence type="ECO:0000259" key="13">
    <source>
        <dbReference type="PROSITE" id="PS50011"/>
    </source>
</evidence>
<evidence type="ECO:0000256" key="6">
    <source>
        <dbReference type="ARBA" id="ARBA00022679"/>
    </source>
</evidence>
<evidence type="ECO:0000313" key="15">
    <source>
        <dbReference type="Proteomes" id="UP000625584"/>
    </source>
</evidence>
<dbReference type="Gene3D" id="1.10.510.10">
    <property type="entry name" value="Transferase(Phosphotransferase) domain 1"/>
    <property type="match status" value="1"/>
</dbReference>
<feature type="binding site" evidence="12">
    <location>
        <position position="47"/>
    </location>
    <ligand>
        <name>ATP</name>
        <dbReference type="ChEBI" id="CHEBI:30616"/>
    </ligand>
</feature>
<keyword evidence="6" id="KW-0808">Transferase</keyword>